<keyword evidence="2" id="KW-1185">Reference proteome</keyword>
<protein>
    <submittedName>
        <fullName evidence="1">Uncharacterized protein</fullName>
    </submittedName>
</protein>
<dbReference type="EMBL" id="SPUK01000018">
    <property type="protein sequence ID" value="TQV91663.1"/>
    <property type="molecule type" value="Genomic_DNA"/>
</dbReference>
<sequence>MLHTSGHIACAWIYYTGHSPSTARPPACRAQPLFFSTSSALTKLASGSCTALAKRGSRAKVAKATSSKVYTNQIASARQTQLLSVLLSETTQKWQQVFGGFEKPPLVTRTSCTTTHGGRSSEEAVLALDRSGWTGFRIDHHCMPLRTCETLPEVVSELVSSWLSSSSGKKTAPSTLPHRYEVRRMNHGVCSRKRPRIGIRGHGDTLREESD</sequence>
<dbReference type="Proteomes" id="UP000315783">
    <property type="component" value="Unassembled WGS sequence"/>
</dbReference>
<evidence type="ECO:0000313" key="2">
    <source>
        <dbReference type="Proteomes" id="UP000315783"/>
    </source>
</evidence>
<organism evidence="1 2">
    <name type="scientific">Cordyceps javanica</name>
    <dbReference type="NCBI Taxonomy" id="43265"/>
    <lineage>
        <taxon>Eukaryota</taxon>
        <taxon>Fungi</taxon>
        <taxon>Dikarya</taxon>
        <taxon>Ascomycota</taxon>
        <taxon>Pezizomycotina</taxon>
        <taxon>Sordariomycetes</taxon>
        <taxon>Hypocreomycetidae</taxon>
        <taxon>Hypocreales</taxon>
        <taxon>Cordycipitaceae</taxon>
        <taxon>Cordyceps</taxon>
    </lineage>
</organism>
<proteinExistence type="predicted"/>
<gene>
    <name evidence="1" type="ORF">IF1G_09729</name>
</gene>
<comment type="caution">
    <text evidence="1">The sequence shown here is derived from an EMBL/GenBank/DDBJ whole genome shotgun (WGS) entry which is preliminary data.</text>
</comment>
<accession>A0A545UQC6</accession>
<name>A0A545UQC6_9HYPO</name>
<evidence type="ECO:0000313" key="1">
    <source>
        <dbReference type="EMBL" id="TQV91663.1"/>
    </source>
</evidence>
<reference evidence="1 2" key="1">
    <citation type="journal article" date="2019" name="Appl. Microbiol. Biotechnol.">
        <title>Genome sequence of Isaria javanica and comparative genome analysis insights into family S53 peptidase evolution in fungal entomopathogens.</title>
        <authorList>
            <person name="Lin R."/>
            <person name="Zhang X."/>
            <person name="Xin B."/>
            <person name="Zou M."/>
            <person name="Gao Y."/>
            <person name="Qin F."/>
            <person name="Hu Q."/>
            <person name="Xie B."/>
            <person name="Cheng X."/>
        </authorList>
    </citation>
    <scope>NUCLEOTIDE SEQUENCE [LARGE SCALE GENOMIC DNA]</scope>
    <source>
        <strain evidence="1 2">IJ1G</strain>
    </source>
</reference>
<dbReference type="AlphaFoldDB" id="A0A545UQC6"/>